<dbReference type="Pfam" id="PF02633">
    <property type="entry name" value="Creatininase"/>
    <property type="match status" value="1"/>
</dbReference>
<gene>
    <name evidence="5" type="ORF">PDBAIGND_00040</name>
</gene>
<evidence type="ECO:0000256" key="1">
    <source>
        <dbReference type="ARBA" id="ARBA00001947"/>
    </source>
</evidence>
<evidence type="ECO:0000313" key="5">
    <source>
        <dbReference type="EMBL" id="QNO54734.1"/>
    </source>
</evidence>
<name>A0A7G9Z3A0_9EURY</name>
<dbReference type="SUPFAM" id="SSF102215">
    <property type="entry name" value="Creatininase"/>
    <property type="match status" value="1"/>
</dbReference>
<proteinExistence type="predicted"/>
<dbReference type="Gene3D" id="3.40.50.10310">
    <property type="entry name" value="Creatininase"/>
    <property type="match status" value="1"/>
</dbReference>
<comment type="cofactor">
    <cofactor evidence="1">
        <name>Zn(2+)</name>
        <dbReference type="ChEBI" id="CHEBI:29105"/>
    </cofactor>
</comment>
<sequence>MKDVELYNINGHKYLASKFDKVILPIGATERHGDHLPMGTDSMVAYELSKLIAEEVDNLLILPPINYGVSEHYASFPLTLGIEADTMVKVIEDILQSLIKHKMEKIIIFNGHDGNIAPIEIAARHIKVLHPQVKIAVQNAWWITAGKLLPPGTFEVWDGLGHAGEGETSIVLALHPELVEMEYAKGRVPKDLPEDMDIKWLFCELTPFGATGDPTKGTKEKGEKMKEVLVRSVVEFIKKMDAIDWKYELLGKSKEIEKL</sequence>
<keyword evidence="3" id="KW-0378">Hydrolase</keyword>
<reference evidence="5" key="1">
    <citation type="submission" date="2020-06" db="EMBL/GenBank/DDBJ databases">
        <title>Unique genomic features of the anaerobic methanotrophic archaea.</title>
        <authorList>
            <person name="Chadwick G.L."/>
            <person name="Skennerton C.T."/>
            <person name="Laso-Perez R."/>
            <person name="Leu A.O."/>
            <person name="Speth D.R."/>
            <person name="Yu H."/>
            <person name="Morgan-Lang C."/>
            <person name="Hatzenpichler R."/>
            <person name="Goudeau D."/>
            <person name="Malmstrom R."/>
            <person name="Brazelton W.J."/>
            <person name="Woyke T."/>
            <person name="Hallam S.J."/>
            <person name="Tyson G.W."/>
            <person name="Wegener G."/>
            <person name="Boetius A."/>
            <person name="Orphan V."/>
        </authorList>
    </citation>
    <scope>NUCLEOTIDE SEQUENCE</scope>
</reference>
<accession>A0A7G9Z3A0</accession>
<dbReference type="EMBL" id="MT631590">
    <property type="protein sequence ID" value="QNO54734.1"/>
    <property type="molecule type" value="Genomic_DNA"/>
</dbReference>
<protein>
    <recommendedName>
        <fullName evidence="6">Creatinine amidohydrolase</fullName>
    </recommendedName>
</protein>
<dbReference type="GO" id="GO:0016811">
    <property type="term" value="F:hydrolase activity, acting on carbon-nitrogen (but not peptide) bonds, in linear amides"/>
    <property type="evidence" value="ECO:0007669"/>
    <property type="project" value="TreeGrafter"/>
</dbReference>
<organism evidence="5">
    <name type="scientific">Candidatus Methanophaga sp. ANME-1 ERB7</name>
    <dbReference type="NCBI Taxonomy" id="2759913"/>
    <lineage>
        <taxon>Archaea</taxon>
        <taxon>Methanobacteriati</taxon>
        <taxon>Methanobacteriota</taxon>
        <taxon>Stenosarchaea group</taxon>
        <taxon>Methanomicrobia</taxon>
        <taxon>Candidatus Methanophagales</taxon>
        <taxon>Candidatus Methanophagaceae</taxon>
        <taxon>Candidatus Methanophaga</taxon>
    </lineage>
</organism>
<dbReference type="GO" id="GO:0009231">
    <property type="term" value="P:riboflavin biosynthetic process"/>
    <property type="evidence" value="ECO:0007669"/>
    <property type="project" value="TreeGrafter"/>
</dbReference>
<dbReference type="AlphaFoldDB" id="A0A7G9Z3A0"/>
<dbReference type="PANTHER" id="PTHR35005">
    <property type="entry name" value="3-DEHYDRO-SCYLLO-INOSOSE HYDROLASE"/>
    <property type="match status" value="1"/>
</dbReference>
<evidence type="ECO:0000256" key="4">
    <source>
        <dbReference type="ARBA" id="ARBA00022833"/>
    </source>
</evidence>
<keyword evidence="4" id="KW-0862">Zinc</keyword>
<dbReference type="GO" id="GO:0046872">
    <property type="term" value="F:metal ion binding"/>
    <property type="evidence" value="ECO:0007669"/>
    <property type="project" value="UniProtKB-KW"/>
</dbReference>
<evidence type="ECO:0000256" key="2">
    <source>
        <dbReference type="ARBA" id="ARBA00022723"/>
    </source>
</evidence>
<dbReference type="PANTHER" id="PTHR35005:SF1">
    <property type="entry name" value="2-AMINO-5-FORMYLAMINO-6-RIBOSYLAMINOPYRIMIDIN-4(3H)-ONE 5'-MONOPHOSPHATE DEFORMYLASE"/>
    <property type="match status" value="1"/>
</dbReference>
<evidence type="ECO:0000256" key="3">
    <source>
        <dbReference type="ARBA" id="ARBA00022801"/>
    </source>
</evidence>
<evidence type="ECO:0008006" key="6">
    <source>
        <dbReference type="Google" id="ProtNLM"/>
    </source>
</evidence>
<dbReference type="InterPro" id="IPR003785">
    <property type="entry name" value="Creatininase/forma_Hydrolase"/>
</dbReference>
<dbReference type="InterPro" id="IPR024087">
    <property type="entry name" value="Creatininase-like_sf"/>
</dbReference>
<keyword evidence="2" id="KW-0479">Metal-binding</keyword>